<dbReference type="OrthoDB" id="422574at2759"/>
<dbReference type="Proteomes" id="UP000239757">
    <property type="component" value="Unassembled WGS sequence"/>
</dbReference>
<dbReference type="PROSITE" id="PS50405">
    <property type="entry name" value="GST_CTER"/>
    <property type="match status" value="1"/>
</dbReference>
<evidence type="ECO:0000313" key="4">
    <source>
        <dbReference type="Proteomes" id="UP000239757"/>
    </source>
</evidence>
<dbReference type="PROSITE" id="PS50404">
    <property type="entry name" value="GST_NTER"/>
    <property type="match status" value="1"/>
</dbReference>
<dbReference type="PANTHER" id="PTHR44750">
    <property type="entry name" value="GLUTATHIONE S-TRANSFERASE T1-RELATED"/>
    <property type="match status" value="1"/>
</dbReference>
<dbReference type="InterPro" id="IPR043377">
    <property type="entry name" value="GSTT1/2/3"/>
</dbReference>
<reference evidence="3 4" key="1">
    <citation type="submission" date="2015-01" db="EMBL/GenBank/DDBJ databases">
        <title>Genome of allotetraploid Gossypium barbadense reveals genomic plasticity and fiber elongation in cotton evolution.</title>
        <authorList>
            <person name="Chen X."/>
            <person name="Liu X."/>
            <person name="Zhao B."/>
            <person name="Zheng H."/>
            <person name="Hu Y."/>
            <person name="Lu G."/>
            <person name="Yang C."/>
            <person name="Chen J."/>
            <person name="Shan C."/>
            <person name="Zhang L."/>
            <person name="Zhou Y."/>
            <person name="Wang L."/>
            <person name="Guo W."/>
            <person name="Bai Y."/>
            <person name="Ruan J."/>
            <person name="Shangguan X."/>
            <person name="Mao Y."/>
            <person name="Jiang J."/>
            <person name="Zhu Y."/>
            <person name="Lei J."/>
            <person name="Kang H."/>
            <person name="Chen S."/>
            <person name="He X."/>
            <person name="Wang R."/>
            <person name="Wang Y."/>
            <person name="Chen J."/>
            <person name="Wang L."/>
            <person name="Yu S."/>
            <person name="Wang B."/>
            <person name="Wei J."/>
            <person name="Song S."/>
            <person name="Lu X."/>
            <person name="Gao Z."/>
            <person name="Gu W."/>
            <person name="Deng X."/>
            <person name="Ma D."/>
            <person name="Wang S."/>
            <person name="Liang W."/>
            <person name="Fang L."/>
            <person name="Cai C."/>
            <person name="Zhu X."/>
            <person name="Zhou B."/>
            <person name="Zhang Y."/>
            <person name="Chen Z."/>
            <person name="Xu S."/>
            <person name="Zhu R."/>
            <person name="Wang S."/>
            <person name="Zhang T."/>
            <person name="Zhao G."/>
        </authorList>
    </citation>
    <scope>NUCLEOTIDE SEQUENCE [LARGE SCALE GENOMIC DNA]</scope>
    <source>
        <strain evidence="4">cv. Xinhai21</strain>
        <tissue evidence="3">Leaf</tissue>
    </source>
</reference>
<organism evidence="3 4">
    <name type="scientific">Gossypium barbadense</name>
    <name type="common">Sea Island cotton</name>
    <name type="synonym">Hibiscus barbadensis</name>
    <dbReference type="NCBI Taxonomy" id="3634"/>
    <lineage>
        <taxon>Eukaryota</taxon>
        <taxon>Viridiplantae</taxon>
        <taxon>Streptophyta</taxon>
        <taxon>Embryophyta</taxon>
        <taxon>Tracheophyta</taxon>
        <taxon>Spermatophyta</taxon>
        <taxon>Magnoliopsida</taxon>
        <taxon>eudicotyledons</taxon>
        <taxon>Gunneridae</taxon>
        <taxon>Pentapetalae</taxon>
        <taxon>rosids</taxon>
        <taxon>malvids</taxon>
        <taxon>Malvales</taxon>
        <taxon>Malvaceae</taxon>
        <taxon>Malvoideae</taxon>
        <taxon>Gossypium</taxon>
    </lineage>
</organism>
<dbReference type="Pfam" id="PF02798">
    <property type="entry name" value="GST_N"/>
    <property type="match status" value="1"/>
</dbReference>
<evidence type="ECO:0000259" key="2">
    <source>
        <dbReference type="PROSITE" id="PS50405"/>
    </source>
</evidence>
<dbReference type="InterPro" id="IPR036282">
    <property type="entry name" value="Glutathione-S-Trfase_C_sf"/>
</dbReference>
<proteinExistence type="predicted"/>
<feature type="domain" description="GST N-terminal" evidence="1">
    <location>
        <begin position="79"/>
        <end position="172"/>
    </location>
</feature>
<dbReference type="SUPFAM" id="SSF47616">
    <property type="entry name" value="GST C-terminal domain-like"/>
    <property type="match status" value="1"/>
</dbReference>
<feature type="domain" description="GST C-terminal" evidence="2">
    <location>
        <begin position="141"/>
        <end position="275"/>
    </location>
</feature>
<dbReference type="PANTHER" id="PTHR44750:SF1">
    <property type="entry name" value="GLUTATHIONE S-TRANSFERASE T1-RELATED"/>
    <property type="match status" value="1"/>
</dbReference>
<dbReference type="AlphaFoldDB" id="A0A2P5WPX8"/>
<dbReference type="EMBL" id="KZ666858">
    <property type="protein sequence ID" value="PPR93128.1"/>
    <property type="molecule type" value="Genomic_DNA"/>
</dbReference>
<dbReference type="Pfam" id="PF13410">
    <property type="entry name" value="GST_C_2"/>
    <property type="match status" value="1"/>
</dbReference>
<dbReference type="InterPro" id="IPR036249">
    <property type="entry name" value="Thioredoxin-like_sf"/>
</dbReference>
<dbReference type="InterPro" id="IPR010987">
    <property type="entry name" value="Glutathione-S-Trfase_C-like"/>
</dbReference>
<evidence type="ECO:0000313" key="3">
    <source>
        <dbReference type="EMBL" id="PPR93128.1"/>
    </source>
</evidence>
<sequence>MANSLCFTSFNTCNTAGILINPTKALVVNQALKSSRSARIRSLEAKAVEKNPTTIVYARCEGDAKREARKEAQSRTGKMKLEVYADRMSQPSRAVIIFCKVNGIDYTELKEDTSKREHLTPEFAEINPMKQLPAIVDGNFKLFERCLLKLMLLISDTYVINTTILPALGYPSNQQAADEAEKFLVSSLSEIESFWLKGDGPFLLGGNQPSIADLSLVCELMQLEVLNEKYRYRLLGPYKKVQRWIKHTRYAISPHFGDVHKNLMNVKEKLKNKPLMEANHGGVSVSEQWWRARM</sequence>
<protein>
    <recommendedName>
        <fullName evidence="5">GST C-terminal domain-containing protein</fullName>
    </recommendedName>
</protein>
<dbReference type="SUPFAM" id="SSF52833">
    <property type="entry name" value="Thioredoxin-like"/>
    <property type="match status" value="1"/>
</dbReference>
<accession>A0A2P5WPX8</accession>
<evidence type="ECO:0008006" key="5">
    <source>
        <dbReference type="Google" id="ProtNLM"/>
    </source>
</evidence>
<name>A0A2P5WPX8_GOSBA</name>
<dbReference type="Gene3D" id="1.20.1050.10">
    <property type="match status" value="1"/>
</dbReference>
<dbReference type="Gene3D" id="3.40.30.10">
    <property type="entry name" value="Glutaredoxin"/>
    <property type="match status" value="1"/>
</dbReference>
<dbReference type="InterPro" id="IPR004045">
    <property type="entry name" value="Glutathione_S-Trfase_N"/>
</dbReference>
<evidence type="ECO:0000259" key="1">
    <source>
        <dbReference type="PROSITE" id="PS50404"/>
    </source>
</evidence>
<gene>
    <name evidence="3" type="ORF">GOBAR_AA27541</name>
</gene>